<feature type="compositionally biased region" description="Basic and acidic residues" evidence="1">
    <location>
        <begin position="38"/>
        <end position="48"/>
    </location>
</feature>
<feature type="compositionally biased region" description="Basic residues" evidence="1">
    <location>
        <begin position="83"/>
        <end position="98"/>
    </location>
</feature>
<feature type="compositionally biased region" description="Basic and acidic residues" evidence="1">
    <location>
        <begin position="99"/>
        <end position="114"/>
    </location>
</feature>
<feature type="compositionally biased region" description="Basic residues" evidence="1">
    <location>
        <begin position="119"/>
        <end position="131"/>
    </location>
</feature>
<name>A0A9P1MZX6_9PELO</name>
<accession>A0A9P1MZX6</accession>
<protein>
    <submittedName>
        <fullName evidence="2">Uncharacterized protein</fullName>
    </submittedName>
</protein>
<evidence type="ECO:0000313" key="3">
    <source>
        <dbReference type="Proteomes" id="UP001152747"/>
    </source>
</evidence>
<evidence type="ECO:0000313" key="2">
    <source>
        <dbReference type="EMBL" id="CAI5444893.1"/>
    </source>
</evidence>
<reference evidence="2" key="1">
    <citation type="submission" date="2022-11" db="EMBL/GenBank/DDBJ databases">
        <authorList>
            <person name="Kikuchi T."/>
        </authorList>
    </citation>
    <scope>NUCLEOTIDE SEQUENCE</scope>
    <source>
        <strain evidence="2">PS1010</strain>
    </source>
</reference>
<evidence type="ECO:0000256" key="1">
    <source>
        <dbReference type="SAM" id="MobiDB-lite"/>
    </source>
</evidence>
<proteinExistence type="predicted"/>
<keyword evidence="3" id="KW-1185">Reference proteome</keyword>
<sequence>MVPKTANQKHRHIQLKVRFIRSSNDQSHSSDLQFTNSKNDEKTCRTEKTAPTTPQKSVHKRARENGGSAQKMRLLRSDNQHQKMCRRMLHTSTKKSKNQHRDDGAAEEKKDHNFFRAQHSSRKKEHLKRSEKRRETRPGKLGTPIDWKSCREKAKYKKGAPDYCGKVGDVWKTEKEQWHNNHQPHRNQKRTGQPLH</sequence>
<feature type="region of interest" description="Disordered" evidence="1">
    <location>
        <begin position="175"/>
        <end position="196"/>
    </location>
</feature>
<organism evidence="2 3">
    <name type="scientific">Caenorhabditis angaria</name>
    <dbReference type="NCBI Taxonomy" id="860376"/>
    <lineage>
        <taxon>Eukaryota</taxon>
        <taxon>Metazoa</taxon>
        <taxon>Ecdysozoa</taxon>
        <taxon>Nematoda</taxon>
        <taxon>Chromadorea</taxon>
        <taxon>Rhabditida</taxon>
        <taxon>Rhabditina</taxon>
        <taxon>Rhabditomorpha</taxon>
        <taxon>Rhabditoidea</taxon>
        <taxon>Rhabditidae</taxon>
        <taxon>Peloderinae</taxon>
        <taxon>Caenorhabditis</taxon>
    </lineage>
</organism>
<comment type="caution">
    <text evidence="2">The sequence shown here is derived from an EMBL/GenBank/DDBJ whole genome shotgun (WGS) entry which is preliminary data.</text>
</comment>
<feature type="compositionally biased region" description="Polar residues" evidence="1">
    <location>
        <begin position="21"/>
        <end position="37"/>
    </location>
</feature>
<dbReference type="AlphaFoldDB" id="A0A9P1MZX6"/>
<dbReference type="Proteomes" id="UP001152747">
    <property type="component" value="Unassembled WGS sequence"/>
</dbReference>
<feature type="region of interest" description="Disordered" evidence="1">
    <location>
        <begin position="20"/>
        <end position="146"/>
    </location>
</feature>
<gene>
    <name evidence="2" type="ORF">CAMP_LOCUS7530</name>
</gene>
<dbReference type="EMBL" id="CANHGI010000003">
    <property type="protein sequence ID" value="CAI5444893.1"/>
    <property type="molecule type" value="Genomic_DNA"/>
</dbReference>